<proteinExistence type="predicted"/>
<dbReference type="HOGENOM" id="CLU_3302892_0_0_2"/>
<evidence type="ECO:0000313" key="1">
    <source>
        <dbReference type="EMBL" id="AGE71081.1"/>
    </source>
</evidence>
<dbReference type="KEGG" id="sacn:SacN8_05575"/>
<dbReference type="SUPFAM" id="SSF56003">
    <property type="entry name" value="Molybdenum cofactor-binding domain"/>
    <property type="match status" value="1"/>
</dbReference>
<name>M1IV66_9CREN</name>
<dbReference type="InterPro" id="IPR037165">
    <property type="entry name" value="AldOxase/xan_DH_Mopterin-bd_sf"/>
</dbReference>
<protein>
    <submittedName>
        <fullName evidence="1">Uncharacterized protein</fullName>
    </submittedName>
</protein>
<sequence length="39" mass="3995">MKEGVGSYGSRALSVGGSAIIEACRNLKKKLNGTGDRLG</sequence>
<gene>
    <name evidence="1" type="ORF">SacN8_05575</name>
</gene>
<organism evidence="2">
    <name type="scientific">Sulfolobus acidocaldarius N8</name>
    <dbReference type="NCBI Taxonomy" id="1028566"/>
    <lineage>
        <taxon>Archaea</taxon>
        <taxon>Thermoproteota</taxon>
        <taxon>Thermoprotei</taxon>
        <taxon>Sulfolobales</taxon>
        <taxon>Sulfolobaceae</taxon>
        <taxon>Sulfolobus</taxon>
    </lineage>
</organism>
<dbReference type="GO" id="GO:0016491">
    <property type="term" value="F:oxidoreductase activity"/>
    <property type="evidence" value="ECO:0007669"/>
    <property type="project" value="InterPro"/>
</dbReference>
<dbReference type="AlphaFoldDB" id="M1IV66"/>
<dbReference type="Proteomes" id="UP000011281">
    <property type="component" value="Chromosome"/>
</dbReference>
<reference evidence="1 2" key="1">
    <citation type="journal article" date="2012" name="ISME J.">
        <title>Genomic evidence of rapid, global-scale gene flow in a Sulfolobus species.</title>
        <authorList>
            <person name="Mao D."/>
            <person name="Grogan D."/>
        </authorList>
    </citation>
    <scope>NUCLEOTIDE SEQUENCE [LARGE SCALE GENOMIC DNA]</scope>
    <source>
        <strain evidence="1 2">N8</strain>
    </source>
</reference>
<dbReference type="EMBL" id="CP002817">
    <property type="protein sequence ID" value="AGE71081.1"/>
    <property type="molecule type" value="Genomic_DNA"/>
</dbReference>
<dbReference type="Gene3D" id="3.30.365.10">
    <property type="entry name" value="Aldehyde oxidase/xanthine dehydrogenase, molybdopterin binding domain"/>
    <property type="match status" value="1"/>
</dbReference>
<accession>M1IV66</accession>
<dbReference type="PATRIC" id="fig|1028566.6.peg.1100"/>
<evidence type="ECO:0000313" key="2">
    <source>
        <dbReference type="Proteomes" id="UP000011281"/>
    </source>
</evidence>